<name>A0ABS8CJA1_9RHOB</name>
<gene>
    <name evidence="1" type="ORF">H0485_05495</name>
</gene>
<evidence type="ECO:0000313" key="1">
    <source>
        <dbReference type="EMBL" id="MCB5409456.1"/>
    </source>
</evidence>
<keyword evidence="2" id="KW-1185">Reference proteome</keyword>
<dbReference type="RefSeq" id="WP_226934363.1">
    <property type="nucleotide sequence ID" value="NZ_JACDXX010000004.1"/>
</dbReference>
<evidence type="ECO:0000313" key="2">
    <source>
        <dbReference type="Proteomes" id="UP001198571"/>
    </source>
</evidence>
<comment type="caution">
    <text evidence="1">The sequence shown here is derived from an EMBL/GenBank/DDBJ whole genome shotgun (WGS) entry which is preliminary data.</text>
</comment>
<dbReference type="Proteomes" id="UP001198571">
    <property type="component" value="Unassembled WGS sequence"/>
</dbReference>
<protein>
    <recommendedName>
        <fullName evidence="3">Tetratricopeptide repeat protein</fullName>
    </recommendedName>
</protein>
<sequence>MLRWFINKASKSNPPPHVPKVMGDIAAMGLEDWWLSTFSESDREWMADTYAPLGGRPRPLVEGGPFSHSPNRFSYLSNAATWFSKPGHEHCAIAFLNKAMEHLGDDMNIIDRHFALYNLSETFYRWRETVSGALDNSVKCAEMAVSFHEETAQAFSKEYNHIPRHPGFTRLRIVAEKKGDFDKALELCLTAQRTGWEDDWPKHIARIEKKLLKATKAAKA</sequence>
<dbReference type="EMBL" id="JACDXX010000004">
    <property type="protein sequence ID" value="MCB5409456.1"/>
    <property type="molecule type" value="Genomic_DNA"/>
</dbReference>
<evidence type="ECO:0008006" key="3">
    <source>
        <dbReference type="Google" id="ProtNLM"/>
    </source>
</evidence>
<organism evidence="1 2">
    <name type="scientific">Pseudogemmobacter faecipullorum</name>
    <dbReference type="NCBI Taxonomy" id="2755041"/>
    <lineage>
        <taxon>Bacteria</taxon>
        <taxon>Pseudomonadati</taxon>
        <taxon>Pseudomonadota</taxon>
        <taxon>Alphaproteobacteria</taxon>
        <taxon>Rhodobacterales</taxon>
        <taxon>Paracoccaceae</taxon>
        <taxon>Pseudogemmobacter</taxon>
    </lineage>
</organism>
<accession>A0ABS8CJA1</accession>
<proteinExistence type="predicted"/>
<reference evidence="1 2" key="1">
    <citation type="submission" date="2020-07" db="EMBL/GenBank/DDBJ databases">
        <title>Pseudogemmobacter sp. nov., isolated from poultry manure in Taiwan.</title>
        <authorList>
            <person name="Lin S.-Y."/>
            <person name="Tang Y.-S."/>
            <person name="Young C.-C."/>
        </authorList>
    </citation>
    <scope>NUCLEOTIDE SEQUENCE [LARGE SCALE GENOMIC DNA]</scope>
    <source>
        <strain evidence="1 2">CC-YST710</strain>
    </source>
</reference>